<keyword evidence="6 7" id="KW-0326">Glycosidase</keyword>
<dbReference type="Pfam" id="PF00728">
    <property type="entry name" value="Glyco_hydro_20"/>
    <property type="match status" value="1"/>
</dbReference>
<proteinExistence type="inferred from homology"/>
<dbReference type="InterPro" id="IPR029018">
    <property type="entry name" value="Hex-like_dom2"/>
</dbReference>
<evidence type="ECO:0000313" key="13">
    <source>
        <dbReference type="Proteomes" id="UP000494165"/>
    </source>
</evidence>
<evidence type="ECO:0000256" key="6">
    <source>
        <dbReference type="ARBA" id="ARBA00023295"/>
    </source>
</evidence>
<dbReference type="Gene3D" id="3.30.379.10">
    <property type="entry name" value="Chitobiase/beta-hexosaminidase domain 2-like"/>
    <property type="match status" value="1"/>
</dbReference>
<evidence type="ECO:0000256" key="8">
    <source>
        <dbReference type="PIRSR" id="PIRSR001093-1"/>
    </source>
</evidence>
<dbReference type="PANTHER" id="PTHR22600">
    <property type="entry name" value="BETA-HEXOSAMINIDASE"/>
    <property type="match status" value="1"/>
</dbReference>
<dbReference type="GO" id="GO:0005975">
    <property type="term" value="P:carbohydrate metabolic process"/>
    <property type="evidence" value="ECO:0007669"/>
    <property type="project" value="InterPro"/>
</dbReference>
<feature type="chain" id="PRO_5035798390" description="Beta-hexosaminidase" evidence="9">
    <location>
        <begin position="18"/>
        <end position="613"/>
    </location>
</feature>
<dbReference type="Gene3D" id="3.20.20.80">
    <property type="entry name" value="Glycosidases"/>
    <property type="match status" value="1"/>
</dbReference>
<protein>
    <recommendedName>
        <fullName evidence="7">Beta-hexosaminidase</fullName>
        <ecNumber evidence="7">3.2.1.52</ecNumber>
    </recommendedName>
</protein>
<keyword evidence="13" id="KW-1185">Reference proteome</keyword>
<gene>
    <name evidence="12" type="ORF">CLODIP_2_CD07428</name>
</gene>
<dbReference type="Proteomes" id="UP000494165">
    <property type="component" value="Unassembled WGS sequence"/>
</dbReference>
<evidence type="ECO:0000259" key="11">
    <source>
        <dbReference type="Pfam" id="PF14845"/>
    </source>
</evidence>
<keyword evidence="3 9" id="KW-0732">Signal</keyword>
<evidence type="ECO:0000313" key="12">
    <source>
        <dbReference type="EMBL" id="CAB3380680.1"/>
    </source>
</evidence>
<dbReference type="AlphaFoldDB" id="A0A8S1DJA8"/>
<evidence type="ECO:0000256" key="9">
    <source>
        <dbReference type="SAM" id="SignalP"/>
    </source>
</evidence>
<comment type="catalytic activity">
    <reaction evidence="1 7">
        <text>Hydrolysis of terminal non-reducing N-acetyl-D-hexosamine residues in N-acetyl-beta-D-hexosaminides.</text>
        <dbReference type="EC" id="3.2.1.52"/>
    </reaction>
</comment>
<dbReference type="SUPFAM" id="SSF51445">
    <property type="entry name" value="(Trans)glycosidases"/>
    <property type="match status" value="1"/>
</dbReference>
<name>A0A8S1DJA8_9INSE</name>
<keyword evidence="4 7" id="KW-0378">Hydrolase</keyword>
<dbReference type="PIRSF" id="PIRSF001093">
    <property type="entry name" value="B-hxosamndse_ab_euk"/>
    <property type="match status" value="1"/>
</dbReference>
<sequence>MKLLGAALLFAAALVSGQDAPYWTYKCEQDGICYKQRFGQGTTQIQSLAVCKMFCDAYAALWPRPTGAISLTKTLVFVDPLKVHLTSKNSKEGKYNTLVANLEQYVKSIIASQNRPQTGVVTQSSDKSARAAKRELDIVLNVADPNVVRPGLSVDESYTLKVITNSAETEPIHAEVTASNIFGARHGVETLLQLVVWSNLDNSLVMPIEVNLSDAPVYKHRGFLLDTARNYFSIESIKRTIDAMAQVKLNAFHWHITDSHSFPFVVSTKPELHKLGAYTPEKIYTHDAIRDVVEYARVRGVQVIPEFDAPAHVGEGWQFGDADNLTVCVGQEPWTSYCVEPPCGQLNPLKDGVYEILNLIYKDMLSVFDSEVFHFGGDEVNLNCWNSSAAVTDLMAQQGYGRSDSEFLRLWSDFQERALTELTKANNGTRVPGILWTSHLTESGKVSKYLDSGNYIIQVWTTGKDQVIAELLQAGFKVILSNYDALYFDCGYGAWVGTGNNWCSPYIGWQKVYENRPKKILEDLGVSQYADLVLGSEAALWSEQVDEQALDGKVWPRAAALAERLWSDPDEDWKQANMRMINVRERLVSRGVMADALQPEWCLQNDDKCKLYS</sequence>
<dbReference type="InterPro" id="IPR017853">
    <property type="entry name" value="GH"/>
</dbReference>
<reference evidence="12 13" key="1">
    <citation type="submission" date="2020-04" db="EMBL/GenBank/DDBJ databases">
        <authorList>
            <person name="Alioto T."/>
            <person name="Alioto T."/>
            <person name="Gomez Garrido J."/>
        </authorList>
    </citation>
    <scope>NUCLEOTIDE SEQUENCE [LARGE SCALE GENOMIC DNA]</scope>
</reference>
<dbReference type="EMBL" id="CADEPI010000214">
    <property type="protein sequence ID" value="CAB3380680.1"/>
    <property type="molecule type" value="Genomic_DNA"/>
</dbReference>
<evidence type="ECO:0000256" key="5">
    <source>
        <dbReference type="ARBA" id="ARBA00023180"/>
    </source>
</evidence>
<dbReference type="OrthoDB" id="428480at2759"/>
<evidence type="ECO:0000256" key="2">
    <source>
        <dbReference type="ARBA" id="ARBA00006285"/>
    </source>
</evidence>
<feature type="domain" description="Beta-hexosaminidase eukaryotic type N-terminal" evidence="11">
    <location>
        <begin position="61"/>
        <end position="194"/>
    </location>
</feature>
<dbReference type="GO" id="GO:0005886">
    <property type="term" value="C:plasma membrane"/>
    <property type="evidence" value="ECO:0007669"/>
    <property type="project" value="TreeGrafter"/>
</dbReference>
<comment type="similarity">
    <text evidence="2 7">Belongs to the glycosyl hydrolase 20 family.</text>
</comment>
<evidence type="ECO:0000256" key="3">
    <source>
        <dbReference type="ARBA" id="ARBA00022729"/>
    </source>
</evidence>
<feature type="domain" description="Glycoside hydrolase family 20 catalytic" evidence="10">
    <location>
        <begin position="218"/>
        <end position="568"/>
    </location>
</feature>
<evidence type="ECO:0000256" key="4">
    <source>
        <dbReference type="ARBA" id="ARBA00022801"/>
    </source>
</evidence>
<dbReference type="GO" id="GO:0016231">
    <property type="term" value="F:beta-N-acetylglucosaminidase activity"/>
    <property type="evidence" value="ECO:0007669"/>
    <property type="project" value="TreeGrafter"/>
</dbReference>
<evidence type="ECO:0000259" key="10">
    <source>
        <dbReference type="Pfam" id="PF00728"/>
    </source>
</evidence>
<dbReference type="PANTHER" id="PTHR22600:SF26">
    <property type="entry name" value="BETA-N-ACETYLHEXOSAMINIDASE"/>
    <property type="match status" value="1"/>
</dbReference>
<dbReference type="FunFam" id="3.20.20.80:FF:000063">
    <property type="entry name" value="Beta-hexosaminidase"/>
    <property type="match status" value="1"/>
</dbReference>
<dbReference type="Pfam" id="PF14845">
    <property type="entry name" value="Glycohydro_20b2"/>
    <property type="match status" value="1"/>
</dbReference>
<evidence type="ECO:0000256" key="1">
    <source>
        <dbReference type="ARBA" id="ARBA00001231"/>
    </source>
</evidence>
<dbReference type="CDD" id="cd06562">
    <property type="entry name" value="GH20_HexA_HexB-like"/>
    <property type="match status" value="1"/>
</dbReference>
<feature type="signal peptide" evidence="9">
    <location>
        <begin position="1"/>
        <end position="17"/>
    </location>
</feature>
<dbReference type="InterPro" id="IPR015883">
    <property type="entry name" value="Glyco_hydro_20_cat"/>
</dbReference>
<evidence type="ECO:0000256" key="7">
    <source>
        <dbReference type="PIRNR" id="PIRNR001093"/>
    </source>
</evidence>
<dbReference type="InterPro" id="IPR029019">
    <property type="entry name" value="HEX_eukaryotic_N"/>
</dbReference>
<organism evidence="12 13">
    <name type="scientific">Cloeon dipterum</name>
    <dbReference type="NCBI Taxonomy" id="197152"/>
    <lineage>
        <taxon>Eukaryota</taxon>
        <taxon>Metazoa</taxon>
        <taxon>Ecdysozoa</taxon>
        <taxon>Arthropoda</taxon>
        <taxon>Hexapoda</taxon>
        <taxon>Insecta</taxon>
        <taxon>Pterygota</taxon>
        <taxon>Palaeoptera</taxon>
        <taxon>Ephemeroptera</taxon>
        <taxon>Pisciforma</taxon>
        <taxon>Baetidae</taxon>
        <taxon>Cloeon</taxon>
    </lineage>
</organism>
<dbReference type="EC" id="3.2.1.52" evidence="7"/>
<keyword evidence="5" id="KW-0325">Glycoprotein</keyword>
<dbReference type="GO" id="GO:0030203">
    <property type="term" value="P:glycosaminoglycan metabolic process"/>
    <property type="evidence" value="ECO:0007669"/>
    <property type="project" value="TreeGrafter"/>
</dbReference>
<accession>A0A8S1DJA8</accession>
<comment type="caution">
    <text evidence="12">The sequence shown here is derived from an EMBL/GenBank/DDBJ whole genome shotgun (WGS) entry which is preliminary data.</text>
</comment>
<dbReference type="InterPro" id="IPR025705">
    <property type="entry name" value="Beta_hexosaminidase_sua/sub"/>
</dbReference>
<dbReference type="PRINTS" id="PR00738">
    <property type="entry name" value="GLHYDRLASE20"/>
</dbReference>
<dbReference type="SUPFAM" id="SSF55545">
    <property type="entry name" value="beta-N-acetylhexosaminidase-like domain"/>
    <property type="match status" value="1"/>
</dbReference>
<feature type="active site" description="Proton donor" evidence="8">
    <location>
        <position position="379"/>
    </location>
</feature>